<dbReference type="SUPFAM" id="SSF53041">
    <property type="entry name" value="Resolvase-like"/>
    <property type="match status" value="1"/>
</dbReference>
<name>A0A0J6SSV5_9HYPH</name>
<dbReference type="PROSITE" id="PS51257">
    <property type="entry name" value="PROKAR_LIPOPROTEIN"/>
    <property type="match status" value="1"/>
</dbReference>
<proteinExistence type="inferred from homology"/>
<dbReference type="PANTHER" id="PTHR30461">
    <property type="entry name" value="DNA-INVERTASE FROM LAMBDOID PROPHAGE"/>
    <property type="match status" value="1"/>
</dbReference>
<dbReference type="InterPro" id="IPR006119">
    <property type="entry name" value="Resolv_N"/>
</dbReference>
<dbReference type="InterPro" id="IPR006118">
    <property type="entry name" value="Recombinase_CS"/>
</dbReference>
<evidence type="ECO:0000256" key="1">
    <source>
        <dbReference type="ARBA" id="ARBA00009913"/>
    </source>
</evidence>
<dbReference type="GO" id="GO:0000150">
    <property type="term" value="F:DNA strand exchange activity"/>
    <property type="evidence" value="ECO:0007669"/>
    <property type="project" value="UniProtKB-KW"/>
</dbReference>
<gene>
    <name evidence="9" type="ORF">VP06_09890</name>
</gene>
<dbReference type="EMBL" id="LABX01000069">
    <property type="protein sequence ID" value="KMO36453.1"/>
    <property type="molecule type" value="Genomic_DNA"/>
</dbReference>
<dbReference type="SMART" id="SM00857">
    <property type="entry name" value="Resolvase"/>
    <property type="match status" value="1"/>
</dbReference>
<accession>A0A0J6SSV5</accession>
<dbReference type="PROSITE" id="PS51736">
    <property type="entry name" value="RECOMBINASES_3"/>
    <property type="match status" value="1"/>
</dbReference>
<feature type="domain" description="Resolvase/invertase-type recombinase catalytic" evidence="8">
    <location>
        <begin position="2"/>
        <end position="136"/>
    </location>
</feature>
<dbReference type="Gene3D" id="1.10.10.60">
    <property type="entry name" value="Homeodomain-like"/>
    <property type="match status" value="1"/>
</dbReference>
<dbReference type="InterPro" id="IPR050639">
    <property type="entry name" value="SSR_resolvase"/>
</dbReference>
<dbReference type="InterPro" id="IPR006120">
    <property type="entry name" value="Resolvase_HTH_dom"/>
</dbReference>
<evidence type="ECO:0000256" key="2">
    <source>
        <dbReference type="ARBA" id="ARBA00022908"/>
    </source>
</evidence>
<comment type="caution">
    <text evidence="9">The sequence shown here is derived from an EMBL/GenBank/DDBJ whole genome shotgun (WGS) entry which is preliminary data.</text>
</comment>
<evidence type="ECO:0000256" key="4">
    <source>
        <dbReference type="ARBA" id="ARBA00023125"/>
    </source>
</evidence>
<dbReference type="Proteomes" id="UP000035929">
    <property type="component" value="Unassembled WGS sequence"/>
</dbReference>
<dbReference type="InterPro" id="IPR036162">
    <property type="entry name" value="Resolvase-like_N_sf"/>
</dbReference>
<dbReference type="GO" id="GO:0015074">
    <property type="term" value="P:DNA integration"/>
    <property type="evidence" value="ECO:0007669"/>
    <property type="project" value="UniProtKB-KW"/>
</dbReference>
<dbReference type="PROSITE" id="PS00398">
    <property type="entry name" value="RECOMBINASES_2"/>
    <property type="match status" value="1"/>
</dbReference>
<dbReference type="FunFam" id="3.40.50.1390:FF:000001">
    <property type="entry name" value="DNA recombinase"/>
    <property type="match status" value="1"/>
</dbReference>
<organism evidence="9 10">
    <name type="scientific">Methylobacterium aquaticum</name>
    <dbReference type="NCBI Taxonomy" id="270351"/>
    <lineage>
        <taxon>Bacteria</taxon>
        <taxon>Pseudomonadati</taxon>
        <taxon>Pseudomonadota</taxon>
        <taxon>Alphaproteobacteria</taxon>
        <taxon>Hyphomicrobiales</taxon>
        <taxon>Methylobacteriaceae</taxon>
        <taxon>Methylobacterium</taxon>
    </lineage>
</organism>
<evidence type="ECO:0000256" key="7">
    <source>
        <dbReference type="PROSITE-ProRule" id="PRU10137"/>
    </source>
</evidence>
<keyword evidence="3" id="KW-0230">DNA invertase</keyword>
<evidence type="ECO:0000256" key="6">
    <source>
        <dbReference type="PIRSR" id="PIRSR606118-50"/>
    </source>
</evidence>
<dbReference type="SUPFAM" id="SSF46689">
    <property type="entry name" value="Homeodomain-like"/>
    <property type="match status" value="1"/>
</dbReference>
<dbReference type="AlphaFoldDB" id="A0A0J6SSV5"/>
<dbReference type="InterPro" id="IPR009057">
    <property type="entry name" value="Homeodomain-like_sf"/>
</dbReference>
<evidence type="ECO:0000256" key="3">
    <source>
        <dbReference type="ARBA" id="ARBA00023100"/>
    </source>
</evidence>
<dbReference type="Pfam" id="PF02796">
    <property type="entry name" value="HTH_7"/>
    <property type="match status" value="1"/>
</dbReference>
<feature type="active site" description="O-(5'-phospho-DNA)-serine intermediate" evidence="6 7">
    <location>
        <position position="10"/>
    </location>
</feature>
<sequence length="196" mass="20827">MGKIGYARVSTTDQDLSLQLAALTAAGCGVIRSEKITGSTVTGRAELRTVLDFIGNGDTLVVTRIDRLARSLGDLQDIVRELKAKGASLVATEQPIDTGTAAGKAFLDMLGVFAEFETNLRRERQMEGIAKAKAAGVYKGGKTRIAADEVRRLAGEGMGPSAIARQLGIGRASVYRLLSPRKAISQDDRRPPDVPS</sequence>
<dbReference type="Gene3D" id="3.40.50.1390">
    <property type="entry name" value="Resolvase, N-terminal catalytic domain"/>
    <property type="match status" value="1"/>
</dbReference>
<evidence type="ECO:0000313" key="9">
    <source>
        <dbReference type="EMBL" id="KMO36453.1"/>
    </source>
</evidence>
<keyword evidence="5" id="KW-0233">DNA recombination</keyword>
<dbReference type="RefSeq" id="WP_048463596.1">
    <property type="nucleotide sequence ID" value="NZ_LABX01000069.1"/>
</dbReference>
<reference evidence="9 10" key="1">
    <citation type="submission" date="2015-03" db="EMBL/GenBank/DDBJ databases">
        <title>Genome sequencing of Methylobacterium aquaticum DSM16371 type strain.</title>
        <authorList>
            <person name="Chaudhry V."/>
            <person name="Patil P.B."/>
        </authorList>
    </citation>
    <scope>NUCLEOTIDE SEQUENCE [LARGE SCALE GENOMIC DNA]</scope>
    <source>
        <strain evidence="9 10">DSM 16371</strain>
    </source>
</reference>
<evidence type="ECO:0000256" key="5">
    <source>
        <dbReference type="ARBA" id="ARBA00023172"/>
    </source>
</evidence>
<keyword evidence="2" id="KW-0229">DNA integration</keyword>
<evidence type="ECO:0000313" key="10">
    <source>
        <dbReference type="Proteomes" id="UP000035929"/>
    </source>
</evidence>
<evidence type="ECO:0000259" key="8">
    <source>
        <dbReference type="PROSITE" id="PS51736"/>
    </source>
</evidence>
<dbReference type="GO" id="GO:0003677">
    <property type="term" value="F:DNA binding"/>
    <property type="evidence" value="ECO:0007669"/>
    <property type="project" value="UniProtKB-KW"/>
</dbReference>
<dbReference type="CDD" id="cd03768">
    <property type="entry name" value="SR_ResInv"/>
    <property type="match status" value="1"/>
</dbReference>
<protein>
    <submittedName>
        <fullName evidence="9">Integrase</fullName>
    </submittedName>
</protein>
<comment type="similarity">
    <text evidence="1">Belongs to the site-specific recombinase resolvase family.</text>
</comment>
<dbReference type="PANTHER" id="PTHR30461:SF26">
    <property type="entry name" value="RESOLVASE HOMOLOG YNEB"/>
    <property type="match status" value="1"/>
</dbReference>
<dbReference type="Pfam" id="PF00239">
    <property type="entry name" value="Resolvase"/>
    <property type="match status" value="1"/>
</dbReference>
<keyword evidence="4" id="KW-0238">DNA-binding</keyword>
<dbReference type="PROSITE" id="PS00397">
    <property type="entry name" value="RECOMBINASES_1"/>
    <property type="match status" value="1"/>
</dbReference>
<dbReference type="PATRIC" id="fig|270351.6.peg.6780"/>
<dbReference type="OrthoDB" id="9800103at2"/>